<dbReference type="PANTHER" id="PTHR32401:SF51">
    <property type="entry name" value="NON-SPECIFIC SERINE_THREONINE PROTEIN KINASE"/>
    <property type="match status" value="1"/>
</dbReference>
<keyword evidence="3" id="KW-0732">Signal</keyword>
<dbReference type="Proteomes" id="UP000015105">
    <property type="component" value="Chromosome 1D"/>
</dbReference>
<evidence type="ECO:0000313" key="6">
    <source>
        <dbReference type="Proteomes" id="UP000015105"/>
    </source>
</evidence>
<dbReference type="InterPro" id="IPR001220">
    <property type="entry name" value="Legume_lectin_dom"/>
</dbReference>
<reference evidence="6" key="1">
    <citation type="journal article" date="2014" name="Science">
        <title>Ancient hybridizations among the ancestral genomes of bread wheat.</title>
        <authorList>
            <consortium name="International Wheat Genome Sequencing Consortium,"/>
            <person name="Marcussen T."/>
            <person name="Sandve S.R."/>
            <person name="Heier L."/>
            <person name="Spannagl M."/>
            <person name="Pfeifer M."/>
            <person name="Jakobsen K.S."/>
            <person name="Wulff B.B."/>
            <person name="Steuernagel B."/>
            <person name="Mayer K.F."/>
            <person name="Olsen O.A."/>
        </authorList>
    </citation>
    <scope>NUCLEOTIDE SEQUENCE [LARGE SCALE GENOMIC DNA]</scope>
    <source>
        <strain evidence="6">cv. AL8/78</strain>
    </source>
</reference>
<evidence type="ECO:0000256" key="1">
    <source>
        <dbReference type="ARBA" id="ARBA00007606"/>
    </source>
</evidence>
<dbReference type="GO" id="GO:0030246">
    <property type="term" value="F:carbohydrate binding"/>
    <property type="evidence" value="ECO:0007669"/>
    <property type="project" value="UniProtKB-KW"/>
</dbReference>
<reference evidence="6" key="2">
    <citation type="journal article" date="2017" name="Nat. Plants">
        <title>The Aegilops tauschii genome reveals multiple impacts of transposons.</title>
        <authorList>
            <person name="Zhao G."/>
            <person name="Zou C."/>
            <person name="Li K."/>
            <person name="Wang K."/>
            <person name="Li T."/>
            <person name="Gao L."/>
            <person name="Zhang X."/>
            <person name="Wang H."/>
            <person name="Yang Z."/>
            <person name="Liu X."/>
            <person name="Jiang W."/>
            <person name="Mao L."/>
            <person name="Kong X."/>
            <person name="Jiao Y."/>
            <person name="Jia J."/>
        </authorList>
    </citation>
    <scope>NUCLEOTIDE SEQUENCE [LARGE SCALE GENOMIC DNA]</scope>
    <source>
        <strain evidence="6">cv. AL8/78</strain>
    </source>
</reference>
<feature type="domain" description="Legume lectin" evidence="4">
    <location>
        <begin position="30"/>
        <end position="119"/>
    </location>
</feature>
<dbReference type="AlphaFoldDB" id="A0A452YPD6"/>
<evidence type="ECO:0000256" key="2">
    <source>
        <dbReference type="ARBA" id="ARBA00022734"/>
    </source>
</evidence>
<accession>A0A452YPD6</accession>
<organism evidence="5 6">
    <name type="scientific">Aegilops tauschii subsp. strangulata</name>
    <name type="common">Goatgrass</name>
    <dbReference type="NCBI Taxonomy" id="200361"/>
    <lineage>
        <taxon>Eukaryota</taxon>
        <taxon>Viridiplantae</taxon>
        <taxon>Streptophyta</taxon>
        <taxon>Embryophyta</taxon>
        <taxon>Tracheophyta</taxon>
        <taxon>Spermatophyta</taxon>
        <taxon>Magnoliopsida</taxon>
        <taxon>Liliopsida</taxon>
        <taxon>Poales</taxon>
        <taxon>Poaceae</taxon>
        <taxon>BOP clade</taxon>
        <taxon>Pooideae</taxon>
        <taxon>Triticodae</taxon>
        <taxon>Triticeae</taxon>
        <taxon>Triticinae</taxon>
        <taxon>Aegilops</taxon>
    </lineage>
</organism>
<proteinExistence type="inferred from homology"/>
<keyword evidence="6" id="KW-1185">Reference proteome</keyword>
<sequence length="203" mass="21302">STKSSIALLRHLTVLSLVAPSLLVPSSAAVSFIYNGFQHAADLSLDGSASILRGGALQLTNDSNNLMGHAFFAGSVPMLVNKAVISFSTAFVSDIVTVGRSGGHGLAFVVTTSKVLSGTDNGKEPWPPRQRKSGKLLEPCFRRRVRPVQENGLLNETNGNHVGVDLNSLVSTVSEPAAYFIDDDSRNVSVPLESAADPGVCGL</sequence>
<reference evidence="5" key="4">
    <citation type="submission" date="2019-03" db="UniProtKB">
        <authorList>
            <consortium name="EnsemblPlants"/>
        </authorList>
    </citation>
    <scope>IDENTIFICATION</scope>
</reference>
<dbReference type="PANTHER" id="PTHR32401">
    <property type="entry name" value="CONCANAVALIN A-LIKE LECTIN FAMILY PROTEIN"/>
    <property type="match status" value="1"/>
</dbReference>
<dbReference type="Gramene" id="AET1Gv20488800.2">
    <property type="protein sequence ID" value="AET1Gv20488800.2"/>
    <property type="gene ID" value="AET1Gv20488800"/>
</dbReference>
<dbReference type="EnsemblPlants" id="AET1Gv20488800.2">
    <property type="protein sequence ID" value="AET1Gv20488800.2"/>
    <property type="gene ID" value="AET1Gv20488800"/>
</dbReference>
<dbReference type="InterPro" id="IPR013320">
    <property type="entry name" value="ConA-like_dom_sf"/>
</dbReference>
<dbReference type="Pfam" id="PF00139">
    <property type="entry name" value="Lectin_legB"/>
    <property type="match status" value="1"/>
</dbReference>
<evidence type="ECO:0000313" key="5">
    <source>
        <dbReference type="EnsemblPlants" id="AET1Gv20488800.2"/>
    </source>
</evidence>
<dbReference type="SUPFAM" id="SSF49899">
    <property type="entry name" value="Concanavalin A-like lectins/glucanases"/>
    <property type="match status" value="1"/>
</dbReference>
<reference evidence="5" key="5">
    <citation type="journal article" date="2021" name="G3 (Bethesda)">
        <title>Aegilops tauschii genome assembly Aet v5.0 features greater sequence contiguity and improved annotation.</title>
        <authorList>
            <person name="Wang L."/>
            <person name="Zhu T."/>
            <person name="Rodriguez J.C."/>
            <person name="Deal K.R."/>
            <person name="Dubcovsky J."/>
            <person name="McGuire P.E."/>
            <person name="Lux T."/>
            <person name="Spannagl M."/>
            <person name="Mayer K.F.X."/>
            <person name="Baldrich P."/>
            <person name="Meyers B.C."/>
            <person name="Huo N."/>
            <person name="Gu Y.Q."/>
            <person name="Zhou H."/>
            <person name="Devos K.M."/>
            <person name="Bennetzen J.L."/>
            <person name="Unver T."/>
            <person name="Budak H."/>
            <person name="Gulick P.J."/>
            <person name="Galiba G."/>
            <person name="Kalapos B."/>
            <person name="Nelson D.R."/>
            <person name="Li P."/>
            <person name="You F.M."/>
            <person name="Luo M.C."/>
            <person name="Dvorak J."/>
        </authorList>
    </citation>
    <scope>NUCLEOTIDE SEQUENCE [LARGE SCALE GENOMIC DNA]</scope>
    <source>
        <strain evidence="5">cv. AL8/78</strain>
    </source>
</reference>
<feature type="signal peptide" evidence="3">
    <location>
        <begin position="1"/>
        <end position="29"/>
    </location>
</feature>
<evidence type="ECO:0000256" key="3">
    <source>
        <dbReference type="SAM" id="SignalP"/>
    </source>
</evidence>
<feature type="chain" id="PRO_5019015765" description="Legume lectin domain-containing protein" evidence="3">
    <location>
        <begin position="30"/>
        <end position="203"/>
    </location>
</feature>
<protein>
    <recommendedName>
        <fullName evidence="4">Legume lectin domain-containing protein</fullName>
    </recommendedName>
</protein>
<comment type="similarity">
    <text evidence="1">Belongs to the leguminous lectin family.</text>
</comment>
<name>A0A452YPD6_AEGTS</name>
<evidence type="ECO:0000259" key="4">
    <source>
        <dbReference type="Pfam" id="PF00139"/>
    </source>
</evidence>
<dbReference type="Gene3D" id="2.60.120.200">
    <property type="match status" value="1"/>
</dbReference>
<keyword evidence="2" id="KW-0430">Lectin</keyword>
<dbReference type="InterPro" id="IPR050258">
    <property type="entry name" value="Leguminous_Lectin"/>
</dbReference>
<reference evidence="5" key="3">
    <citation type="journal article" date="2017" name="Nature">
        <title>Genome sequence of the progenitor of the wheat D genome Aegilops tauschii.</title>
        <authorList>
            <person name="Luo M.C."/>
            <person name="Gu Y.Q."/>
            <person name="Puiu D."/>
            <person name="Wang H."/>
            <person name="Twardziok S.O."/>
            <person name="Deal K.R."/>
            <person name="Huo N."/>
            <person name="Zhu T."/>
            <person name="Wang L."/>
            <person name="Wang Y."/>
            <person name="McGuire P.E."/>
            <person name="Liu S."/>
            <person name="Long H."/>
            <person name="Ramasamy R.K."/>
            <person name="Rodriguez J.C."/>
            <person name="Van S.L."/>
            <person name="Yuan L."/>
            <person name="Wang Z."/>
            <person name="Xia Z."/>
            <person name="Xiao L."/>
            <person name="Anderson O.D."/>
            <person name="Ouyang S."/>
            <person name="Liang Y."/>
            <person name="Zimin A.V."/>
            <person name="Pertea G."/>
            <person name="Qi P."/>
            <person name="Bennetzen J.L."/>
            <person name="Dai X."/>
            <person name="Dawson M.W."/>
            <person name="Muller H.G."/>
            <person name="Kugler K."/>
            <person name="Rivarola-Duarte L."/>
            <person name="Spannagl M."/>
            <person name="Mayer K.F.X."/>
            <person name="Lu F.H."/>
            <person name="Bevan M.W."/>
            <person name="Leroy P."/>
            <person name="Li P."/>
            <person name="You F.M."/>
            <person name="Sun Q."/>
            <person name="Liu Z."/>
            <person name="Lyons E."/>
            <person name="Wicker T."/>
            <person name="Salzberg S.L."/>
            <person name="Devos K.M."/>
            <person name="Dvorak J."/>
        </authorList>
    </citation>
    <scope>NUCLEOTIDE SEQUENCE [LARGE SCALE GENOMIC DNA]</scope>
    <source>
        <strain evidence="5">cv. AL8/78</strain>
    </source>
</reference>